<sequence>MTDKISMEESKKMKVFEEKDSEDFLEEEPKHIDLGARKDLKDFSLEELKEMGADMRKDLGVLQQANNRRRDVMNALHEYNEIKDVTQAVLGCLANIEGVTVKEMHRSFDLDGNDL</sequence>
<dbReference type="Pfam" id="PF07061">
    <property type="entry name" value="Swi5"/>
    <property type="match status" value="1"/>
</dbReference>
<dbReference type="GO" id="GO:0000724">
    <property type="term" value="P:double-strand break repair via homologous recombination"/>
    <property type="evidence" value="ECO:0007669"/>
    <property type="project" value="TreeGrafter"/>
</dbReference>
<evidence type="ECO:0000313" key="8">
    <source>
        <dbReference type="Proteomes" id="UP001152759"/>
    </source>
</evidence>
<comment type="similarity">
    <text evidence="1">Belongs to the SWI5/SAE3 family.</text>
</comment>
<evidence type="ECO:0000313" key="7">
    <source>
        <dbReference type="EMBL" id="CAH0385831.1"/>
    </source>
</evidence>
<name>A0A9P0A7J9_BEMTA</name>
<comment type="function">
    <text evidence="5">Component of the swi5-sfr1 complex, a complex required for double-strand break repair via homologous recombination.</text>
</comment>
<keyword evidence="3" id="KW-0227">DNA damage</keyword>
<accession>A0A9P0A7J9</accession>
<dbReference type="Proteomes" id="UP001152759">
    <property type="component" value="Chromosome 2"/>
</dbReference>
<dbReference type="EMBL" id="OU963863">
    <property type="protein sequence ID" value="CAH0385831.1"/>
    <property type="molecule type" value="Genomic_DNA"/>
</dbReference>
<dbReference type="OrthoDB" id="19091at2759"/>
<keyword evidence="8" id="KW-1185">Reference proteome</keyword>
<dbReference type="InterPro" id="IPR010760">
    <property type="entry name" value="DNA-repair_Swi5"/>
</dbReference>
<dbReference type="PANTHER" id="PTHR28529">
    <property type="entry name" value="DNA REPAIR PROTEIN SWI5 HOMOLOG"/>
    <property type="match status" value="1"/>
</dbReference>
<evidence type="ECO:0000256" key="6">
    <source>
        <dbReference type="ARBA" id="ARBA00030081"/>
    </source>
</evidence>
<evidence type="ECO:0000256" key="2">
    <source>
        <dbReference type="ARBA" id="ARBA00019825"/>
    </source>
</evidence>
<dbReference type="PANTHER" id="PTHR28529:SF2">
    <property type="entry name" value="DNA REPAIR PROTEIN SWI5 HOMOLOG"/>
    <property type="match status" value="1"/>
</dbReference>
<evidence type="ECO:0000256" key="3">
    <source>
        <dbReference type="ARBA" id="ARBA00022763"/>
    </source>
</evidence>
<proteinExistence type="inferred from homology"/>
<protein>
    <recommendedName>
        <fullName evidence="2">DNA repair protein SWI5 homolog</fullName>
    </recommendedName>
    <alternativeName>
        <fullName evidence="6">Protein SAE3 homolog</fullName>
    </alternativeName>
</protein>
<keyword evidence="4" id="KW-0234">DNA repair</keyword>
<evidence type="ECO:0000256" key="4">
    <source>
        <dbReference type="ARBA" id="ARBA00023204"/>
    </source>
</evidence>
<organism evidence="7 8">
    <name type="scientific">Bemisia tabaci</name>
    <name type="common">Sweetpotato whitefly</name>
    <name type="synonym">Aleurodes tabaci</name>
    <dbReference type="NCBI Taxonomy" id="7038"/>
    <lineage>
        <taxon>Eukaryota</taxon>
        <taxon>Metazoa</taxon>
        <taxon>Ecdysozoa</taxon>
        <taxon>Arthropoda</taxon>
        <taxon>Hexapoda</taxon>
        <taxon>Insecta</taxon>
        <taxon>Pterygota</taxon>
        <taxon>Neoptera</taxon>
        <taxon>Paraneoptera</taxon>
        <taxon>Hemiptera</taxon>
        <taxon>Sternorrhyncha</taxon>
        <taxon>Aleyrodoidea</taxon>
        <taxon>Aleyrodidae</taxon>
        <taxon>Aleyrodinae</taxon>
        <taxon>Bemisia</taxon>
    </lineage>
</organism>
<dbReference type="Gene3D" id="1.20.5.170">
    <property type="match status" value="1"/>
</dbReference>
<dbReference type="AlphaFoldDB" id="A0A9P0A7J9"/>
<dbReference type="GO" id="GO:0034974">
    <property type="term" value="C:Swi5-Swi2 complex"/>
    <property type="evidence" value="ECO:0007669"/>
    <property type="project" value="TreeGrafter"/>
</dbReference>
<evidence type="ECO:0000256" key="1">
    <source>
        <dbReference type="ARBA" id="ARBA00008060"/>
    </source>
</evidence>
<gene>
    <name evidence="7" type="ORF">BEMITA_LOCUS5016</name>
</gene>
<reference evidence="7" key="1">
    <citation type="submission" date="2021-12" db="EMBL/GenBank/DDBJ databases">
        <authorList>
            <person name="King R."/>
        </authorList>
    </citation>
    <scope>NUCLEOTIDE SEQUENCE</scope>
</reference>
<evidence type="ECO:0000256" key="5">
    <source>
        <dbReference type="ARBA" id="ARBA00025380"/>
    </source>
</evidence>
<dbReference type="KEGG" id="btab:109037794"/>
<dbReference type="GO" id="GO:0032798">
    <property type="term" value="C:Swi5-Sfr1 complex"/>
    <property type="evidence" value="ECO:0007669"/>
    <property type="project" value="TreeGrafter"/>
</dbReference>